<dbReference type="Proteomes" id="UP000001419">
    <property type="component" value="Chromosome"/>
</dbReference>
<evidence type="ECO:0000313" key="3">
    <source>
        <dbReference type="Proteomes" id="UP000001419"/>
    </source>
</evidence>
<protein>
    <submittedName>
        <fullName evidence="2">Uncharacterized protein</fullName>
    </submittedName>
</protein>
<sequence>MILELPDERAVAIVPVPSKLSLKAAGGPRGAQSGHG</sequence>
<reference evidence="3" key="1">
    <citation type="journal article" date="2003" name="Proc. Natl. Acad. Sci. U.S.A.">
        <title>The complete genome sequence of Mycobacterium bovis.</title>
        <authorList>
            <person name="Garnier T."/>
            <person name="Eiglmeier K."/>
            <person name="Camus J.-C."/>
            <person name="Medina N."/>
            <person name="Mansoor H."/>
            <person name="Pryor M."/>
            <person name="Duthoy S."/>
            <person name="Grondin S."/>
            <person name="Lacroix C."/>
            <person name="Monsempe C."/>
            <person name="Simon S."/>
            <person name="Harris B."/>
            <person name="Atkin R."/>
            <person name="Doggett J."/>
            <person name="Mayes R."/>
            <person name="Keating L."/>
            <person name="Wheeler P.R."/>
            <person name="Parkhill J."/>
            <person name="Barrell B.G."/>
            <person name="Cole S.T."/>
            <person name="Gordon S.V."/>
            <person name="Hewinson R.G."/>
        </authorList>
    </citation>
    <scope>NUCLEOTIDE SEQUENCE [LARGE SCALE GENOMIC DNA]</scope>
    <source>
        <strain evidence="3">ATCC BAA-935 / AF2122/97</strain>
    </source>
</reference>
<organism evidence="2 3">
    <name type="scientific">Mycobacterium bovis (strain ATCC BAA-935 / AF2122/97)</name>
    <dbReference type="NCBI Taxonomy" id="233413"/>
    <lineage>
        <taxon>Bacteria</taxon>
        <taxon>Bacillati</taxon>
        <taxon>Actinomycetota</taxon>
        <taxon>Actinomycetes</taxon>
        <taxon>Mycobacteriales</taxon>
        <taxon>Mycobacteriaceae</taxon>
        <taxon>Mycobacterium</taxon>
        <taxon>Mycobacterium tuberculosis complex</taxon>
    </lineage>
</organism>
<reference evidence="1" key="4">
    <citation type="submission" date="2020-02" db="EMBL/GenBank/DDBJ databases">
        <authorList>
            <person name="Farrell D."/>
            <person name="Gordon V S."/>
        </authorList>
    </citation>
    <scope>NUCLEOTIDE SEQUENCE</scope>
    <source>
        <strain evidence="1">AF2122/97</strain>
    </source>
</reference>
<accession>A0A1R3Y3H9</accession>
<evidence type="ECO:0000313" key="2">
    <source>
        <dbReference type="EMBL" id="SIU01881.1"/>
    </source>
</evidence>
<reference evidence="2" key="2">
    <citation type="submission" date="2016-12" db="EMBL/GenBank/DDBJ databases">
        <authorList>
            <person name="Malone K.M."/>
        </authorList>
    </citation>
    <scope>NUCLEOTIDE SEQUENCE</scope>
    <source>
        <strain evidence="2">AF2122/97</strain>
    </source>
</reference>
<dbReference type="AlphaFoldDB" id="A0A1R3Y3H9"/>
<dbReference type="EMBL" id="LR777660">
    <property type="protein sequence ID" value="CAB0187513.1"/>
    <property type="molecule type" value="Genomic_DNA"/>
</dbReference>
<name>A0A1R3Y3H9_MYCBO</name>
<evidence type="ECO:0000313" key="1">
    <source>
        <dbReference type="EMBL" id="CAB0187513.1"/>
    </source>
</evidence>
<dbReference type="EMBL" id="LT708304">
    <property type="protein sequence ID" value="SIU01881.1"/>
    <property type="molecule type" value="Genomic_DNA"/>
</dbReference>
<keyword evidence="3" id="KW-1185">Reference proteome</keyword>
<proteinExistence type="predicted"/>
<dbReference type="KEGG" id="mbo:BQ2027_MB3252"/>
<reference evidence="2" key="5">
    <citation type="submission" date="2020-04" db="EMBL/GenBank/DDBJ databases">
        <authorList>
            <person name="Malone M K."/>
            <person name="Farrell D."/>
            <person name="Malone K."/>
        </authorList>
    </citation>
    <scope>NUCLEOTIDE SEQUENCE</scope>
    <source>
        <strain evidence="2">AF2122/97</strain>
    </source>
</reference>
<reference evidence="3" key="3">
    <citation type="journal article" date="2017" name="Genome Announc.">
        <title>Updated reference genome sequence and annotation of Mycobacterium bovis AF2122/97.</title>
        <authorList>
            <person name="Malone K.M."/>
            <person name="Farrell D."/>
            <person name="Stuber T.P."/>
            <person name="Schubert O.T."/>
            <person name="Aebersold R."/>
            <person name="Robbe-Austerman S."/>
            <person name="Gordon S.V."/>
        </authorList>
    </citation>
    <scope>NUCLEOTIDE SEQUENCE [LARGE SCALE GENOMIC DNA]</scope>
    <source>
        <strain evidence="3">ATCC BAA-935 / AF2122/97</strain>
    </source>
</reference>
<gene>
    <name evidence="2" type="ordered locus">BQ2027_MB3252</name>
</gene>